<dbReference type="GO" id="GO:0005634">
    <property type="term" value="C:nucleus"/>
    <property type="evidence" value="ECO:0007669"/>
    <property type="project" value="UniProtKB-SubCell"/>
</dbReference>
<evidence type="ECO:0000256" key="4">
    <source>
        <dbReference type="ARBA" id="ARBA00022722"/>
    </source>
</evidence>
<evidence type="ECO:0000256" key="7">
    <source>
        <dbReference type="ARBA" id="ARBA00023242"/>
    </source>
</evidence>
<evidence type="ECO:0000256" key="1">
    <source>
        <dbReference type="ARBA" id="ARBA00001968"/>
    </source>
</evidence>
<evidence type="ECO:0000313" key="9">
    <source>
        <dbReference type="EMBL" id="KAK7929165.1"/>
    </source>
</evidence>
<keyword evidence="7" id="KW-0539">Nucleus</keyword>
<keyword evidence="4" id="KW-0540">Nuclease</keyword>
<evidence type="ECO:0000256" key="3">
    <source>
        <dbReference type="ARBA" id="ARBA00006958"/>
    </source>
</evidence>
<comment type="similarity">
    <text evidence="3">Belongs to the HARBI1 family.</text>
</comment>
<dbReference type="AlphaFoldDB" id="A0AAW0PHE9"/>
<sequence>MAAMSESSLQATASSTSMSVFLDQSTILGCSATALLPPPGPFIPADGGYPCLQPPLPLITPYKRPVQGVRAQRFNYHHSRARSLIERAFGVMKTRFRAIFFHALEVIAVCAILHNICLEAGDIMAPEVEPEHNVVECDCEVDALAGAVARPARHGSRLLPQTQLSKPAYARCDGQWIDTLLNVPLTSQKKGLDKSPHPCCRSWLREFVCTAINSLLTPSQDRGAVEGLCPNTSSIKTNQVQVSAVAFPVTP</sequence>
<dbReference type="GO" id="GO:0004518">
    <property type="term" value="F:nuclease activity"/>
    <property type="evidence" value="ECO:0007669"/>
    <property type="project" value="UniProtKB-KW"/>
</dbReference>
<evidence type="ECO:0000256" key="5">
    <source>
        <dbReference type="ARBA" id="ARBA00022723"/>
    </source>
</evidence>
<keyword evidence="5" id="KW-0479">Metal-binding</keyword>
<accession>A0AAW0PHE9</accession>
<reference evidence="10" key="1">
    <citation type="submission" date="2024-04" db="EMBL/GenBank/DDBJ databases">
        <title>Salinicola lusitanus LLJ914,a marine bacterium isolated from the Okinawa Trough.</title>
        <authorList>
            <person name="Li J."/>
        </authorList>
    </citation>
    <scope>NUCLEOTIDE SEQUENCE [LARGE SCALE GENOMIC DNA]</scope>
</reference>
<dbReference type="Proteomes" id="UP001460270">
    <property type="component" value="Unassembled WGS sequence"/>
</dbReference>
<proteinExistence type="inferred from homology"/>
<dbReference type="Pfam" id="PF13359">
    <property type="entry name" value="DDE_Tnp_4"/>
    <property type="match status" value="1"/>
</dbReference>
<comment type="caution">
    <text evidence="9">The sequence shown here is derived from an EMBL/GenBank/DDBJ whole genome shotgun (WGS) entry which is preliminary data.</text>
</comment>
<comment type="subcellular location">
    <subcellularLocation>
        <location evidence="2">Nucleus</location>
    </subcellularLocation>
</comment>
<dbReference type="GO" id="GO:0016787">
    <property type="term" value="F:hydrolase activity"/>
    <property type="evidence" value="ECO:0007669"/>
    <property type="project" value="UniProtKB-KW"/>
</dbReference>
<comment type="cofactor">
    <cofactor evidence="1">
        <name>a divalent metal cation</name>
        <dbReference type="ChEBI" id="CHEBI:60240"/>
    </cofactor>
</comment>
<evidence type="ECO:0000256" key="6">
    <source>
        <dbReference type="ARBA" id="ARBA00022801"/>
    </source>
</evidence>
<name>A0AAW0PHE9_9GOBI</name>
<dbReference type="EMBL" id="JBBPFD010000004">
    <property type="protein sequence ID" value="KAK7929165.1"/>
    <property type="molecule type" value="Genomic_DNA"/>
</dbReference>
<dbReference type="GO" id="GO:0046872">
    <property type="term" value="F:metal ion binding"/>
    <property type="evidence" value="ECO:0007669"/>
    <property type="project" value="UniProtKB-KW"/>
</dbReference>
<keyword evidence="10" id="KW-1185">Reference proteome</keyword>
<dbReference type="PANTHER" id="PTHR22930:SF206">
    <property type="entry name" value="NUCLEASE HARBI1"/>
    <property type="match status" value="1"/>
</dbReference>
<organism evidence="9 10">
    <name type="scientific">Mugilogobius chulae</name>
    <name type="common">yellowstripe goby</name>
    <dbReference type="NCBI Taxonomy" id="88201"/>
    <lineage>
        <taxon>Eukaryota</taxon>
        <taxon>Metazoa</taxon>
        <taxon>Chordata</taxon>
        <taxon>Craniata</taxon>
        <taxon>Vertebrata</taxon>
        <taxon>Euteleostomi</taxon>
        <taxon>Actinopterygii</taxon>
        <taxon>Neopterygii</taxon>
        <taxon>Teleostei</taxon>
        <taxon>Neoteleostei</taxon>
        <taxon>Acanthomorphata</taxon>
        <taxon>Gobiaria</taxon>
        <taxon>Gobiiformes</taxon>
        <taxon>Gobioidei</taxon>
        <taxon>Gobiidae</taxon>
        <taxon>Gobionellinae</taxon>
        <taxon>Mugilogobius</taxon>
    </lineage>
</organism>
<evidence type="ECO:0000313" key="10">
    <source>
        <dbReference type="Proteomes" id="UP001460270"/>
    </source>
</evidence>
<keyword evidence="6" id="KW-0378">Hydrolase</keyword>
<dbReference type="PANTHER" id="PTHR22930">
    <property type="match status" value="1"/>
</dbReference>
<evidence type="ECO:0000256" key="2">
    <source>
        <dbReference type="ARBA" id="ARBA00004123"/>
    </source>
</evidence>
<feature type="domain" description="DDE Tnp4" evidence="8">
    <location>
        <begin position="14"/>
        <end position="115"/>
    </location>
</feature>
<protein>
    <recommendedName>
        <fullName evidence="8">DDE Tnp4 domain-containing protein</fullName>
    </recommendedName>
</protein>
<dbReference type="InterPro" id="IPR027806">
    <property type="entry name" value="HARBI1_dom"/>
</dbReference>
<dbReference type="InterPro" id="IPR045249">
    <property type="entry name" value="HARBI1-like"/>
</dbReference>
<gene>
    <name evidence="9" type="ORF">WMY93_005560</name>
</gene>
<evidence type="ECO:0000259" key="8">
    <source>
        <dbReference type="Pfam" id="PF13359"/>
    </source>
</evidence>